<evidence type="ECO:0000313" key="6">
    <source>
        <dbReference type="Proteomes" id="UP000821866"/>
    </source>
</evidence>
<dbReference type="VEuPathDB" id="VectorBase:LOC119162128"/>
<organism evidence="5 6">
    <name type="scientific">Rhipicephalus microplus</name>
    <name type="common">Cattle tick</name>
    <name type="synonym">Boophilus microplus</name>
    <dbReference type="NCBI Taxonomy" id="6941"/>
    <lineage>
        <taxon>Eukaryota</taxon>
        <taxon>Metazoa</taxon>
        <taxon>Ecdysozoa</taxon>
        <taxon>Arthropoda</taxon>
        <taxon>Chelicerata</taxon>
        <taxon>Arachnida</taxon>
        <taxon>Acari</taxon>
        <taxon>Parasitiformes</taxon>
        <taxon>Ixodida</taxon>
        <taxon>Ixodoidea</taxon>
        <taxon>Ixodidae</taxon>
        <taxon>Rhipicephalinae</taxon>
        <taxon>Rhipicephalus</taxon>
        <taxon>Boophilus</taxon>
    </lineage>
</organism>
<dbReference type="PANTHER" id="PTHR24412">
    <property type="entry name" value="KELCH PROTEIN"/>
    <property type="match status" value="1"/>
</dbReference>
<dbReference type="AlphaFoldDB" id="A0A9J6DTM7"/>
<reference evidence="5" key="2">
    <citation type="submission" date="2021-09" db="EMBL/GenBank/DDBJ databases">
        <authorList>
            <person name="Jia N."/>
            <person name="Wang J."/>
            <person name="Shi W."/>
            <person name="Du L."/>
            <person name="Sun Y."/>
            <person name="Zhan W."/>
            <person name="Jiang J."/>
            <person name="Wang Q."/>
            <person name="Zhang B."/>
            <person name="Ji P."/>
            <person name="Sakyi L.B."/>
            <person name="Cui X."/>
            <person name="Yuan T."/>
            <person name="Jiang B."/>
            <person name="Yang W."/>
            <person name="Lam T.T.-Y."/>
            <person name="Chang Q."/>
            <person name="Ding S."/>
            <person name="Wang X."/>
            <person name="Zhu J."/>
            <person name="Ruan X."/>
            <person name="Zhao L."/>
            <person name="Wei J."/>
            <person name="Que T."/>
            <person name="Du C."/>
            <person name="Cheng J."/>
            <person name="Dai P."/>
            <person name="Han X."/>
            <person name="Huang E."/>
            <person name="Gao Y."/>
            <person name="Liu J."/>
            <person name="Shao H."/>
            <person name="Ye R."/>
            <person name="Li L."/>
            <person name="Wei W."/>
            <person name="Wang X."/>
            <person name="Wang C."/>
            <person name="Huo Q."/>
            <person name="Li W."/>
            <person name="Guo W."/>
            <person name="Chen H."/>
            <person name="Chen S."/>
            <person name="Zhou L."/>
            <person name="Zhou L."/>
            <person name="Ni X."/>
            <person name="Tian J."/>
            <person name="Zhou Y."/>
            <person name="Sheng Y."/>
            <person name="Liu T."/>
            <person name="Pan Y."/>
            <person name="Xia L."/>
            <person name="Li J."/>
            <person name="Zhao F."/>
            <person name="Cao W."/>
        </authorList>
    </citation>
    <scope>NUCLEOTIDE SEQUENCE</scope>
    <source>
        <strain evidence="5">Rmic-2018</strain>
        <tissue evidence="5">Larvae</tissue>
    </source>
</reference>
<dbReference type="Gene3D" id="3.30.710.10">
    <property type="entry name" value="Potassium Channel Kv1.1, Chain A"/>
    <property type="match status" value="1"/>
</dbReference>
<gene>
    <name evidence="5" type="ORF">HPB51_007502</name>
</gene>
<keyword evidence="2" id="KW-0677">Repeat</keyword>
<dbReference type="Gene3D" id="1.25.40.420">
    <property type="match status" value="1"/>
</dbReference>
<evidence type="ECO:0000256" key="3">
    <source>
        <dbReference type="ARBA" id="ARBA00023203"/>
    </source>
</evidence>
<name>A0A9J6DTM7_RHIMP</name>
<reference evidence="5" key="1">
    <citation type="journal article" date="2020" name="Cell">
        <title>Large-Scale Comparative Analyses of Tick Genomes Elucidate Their Genetic Diversity and Vector Capacities.</title>
        <authorList>
            <consortium name="Tick Genome and Microbiome Consortium (TIGMIC)"/>
            <person name="Jia N."/>
            <person name="Wang J."/>
            <person name="Shi W."/>
            <person name="Du L."/>
            <person name="Sun Y."/>
            <person name="Zhan W."/>
            <person name="Jiang J.F."/>
            <person name="Wang Q."/>
            <person name="Zhang B."/>
            <person name="Ji P."/>
            <person name="Bell-Sakyi L."/>
            <person name="Cui X.M."/>
            <person name="Yuan T.T."/>
            <person name="Jiang B.G."/>
            <person name="Yang W.F."/>
            <person name="Lam T.T."/>
            <person name="Chang Q.C."/>
            <person name="Ding S.J."/>
            <person name="Wang X.J."/>
            <person name="Zhu J.G."/>
            <person name="Ruan X.D."/>
            <person name="Zhao L."/>
            <person name="Wei J.T."/>
            <person name="Ye R.Z."/>
            <person name="Que T.C."/>
            <person name="Du C.H."/>
            <person name="Zhou Y.H."/>
            <person name="Cheng J.X."/>
            <person name="Dai P.F."/>
            <person name="Guo W.B."/>
            <person name="Han X.H."/>
            <person name="Huang E.J."/>
            <person name="Li L.F."/>
            <person name="Wei W."/>
            <person name="Gao Y.C."/>
            <person name="Liu J.Z."/>
            <person name="Shao H.Z."/>
            <person name="Wang X."/>
            <person name="Wang C.C."/>
            <person name="Yang T.C."/>
            <person name="Huo Q.B."/>
            <person name="Li W."/>
            <person name="Chen H.Y."/>
            <person name="Chen S.E."/>
            <person name="Zhou L.G."/>
            <person name="Ni X.B."/>
            <person name="Tian J.H."/>
            <person name="Sheng Y."/>
            <person name="Liu T."/>
            <person name="Pan Y.S."/>
            <person name="Xia L.Y."/>
            <person name="Li J."/>
            <person name="Zhao F."/>
            <person name="Cao W.C."/>
        </authorList>
    </citation>
    <scope>NUCLEOTIDE SEQUENCE</scope>
    <source>
        <strain evidence="5">Rmic-2018</strain>
    </source>
</reference>
<sequence>MKGGRALRSAAAFYRDRYVAYSKLELTDRSTSTDARPKVQKEKEVVRKAEMKAEKWILVIIADKTKMSRHRGSSIPKEVVSTGDCVVRTADGGVFTVHRALLAASSAYFKGALSEDAPVPSEVQLDNVSAAVFEELLCFLYTDNTIMSTISFIDPFPSIPNTPIHVVLTHLREPGPFSGTDKVYVEKKLTNYECASKTNRWNPTLMLANVSYYLRGTARVWLDTTEEDLTSWDMCLGSDNVLQVLEAADYLMMDDARDRSLRYLIWDMRVENCLGFAVLLKPHYSPFFLEALFSFIREHFDEVWRHSDEFPHVSTDLLIELLESDELNVWNEADLLRAIDRWYSSAKHEDGPSALLQLLRCVRIGHCSQS</sequence>
<evidence type="ECO:0000256" key="1">
    <source>
        <dbReference type="ARBA" id="ARBA00022441"/>
    </source>
</evidence>
<accession>A0A9J6DTM7</accession>
<dbReference type="PROSITE" id="PS50097">
    <property type="entry name" value="BTB"/>
    <property type="match status" value="1"/>
</dbReference>
<dbReference type="Proteomes" id="UP000821866">
    <property type="component" value="Unassembled WGS sequence"/>
</dbReference>
<dbReference type="SMART" id="SM00875">
    <property type="entry name" value="BACK"/>
    <property type="match status" value="1"/>
</dbReference>
<protein>
    <recommendedName>
        <fullName evidence="4">BTB domain-containing protein</fullName>
    </recommendedName>
</protein>
<dbReference type="InterPro" id="IPR011333">
    <property type="entry name" value="SKP1/BTB/POZ_sf"/>
</dbReference>
<proteinExistence type="predicted"/>
<keyword evidence="6" id="KW-1185">Reference proteome</keyword>
<dbReference type="InterPro" id="IPR000210">
    <property type="entry name" value="BTB/POZ_dom"/>
</dbReference>
<evidence type="ECO:0000313" key="5">
    <source>
        <dbReference type="EMBL" id="KAH8025356.1"/>
    </source>
</evidence>
<dbReference type="EMBL" id="JABSTU010000007">
    <property type="protein sequence ID" value="KAH8025356.1"/>
    <property type="molecule type" value="Genomic_DNA"/>
</dbReference>
<evidence type="ECO:0000259" key="4">
    <source>
        <dbReference type="PROSITE" id="PS50097"/>
    </source>
</evidence>
<keyword evidence="3" id="KW-0009">Actin-binding</keyword>
<dbReference type="Pfam" id="PF07707">
    <property type="entry name" value="BACK"/>
    <property type="match status" value="1"/>
</dbReference>
<feature type="domain" description="BTB" evidence="4">
    <location>
        <begin position="83"/>
        <end position="149"/>
    </location>
</feature>
<dbReference type="InterPro" id="IPR011705">
    <property type="entry name" value="BACK"/>
</dbReference>
<dbReference type="CDD" id="cd18186">
    <property type="entry name" value="BTB_POZ_ZBTB_KLHL-like"/>
    <property type="match status" value="1"/>
</dbReference>
<dbReference type="PANTHER" id="PTHR24412:SF489">
    <property type="entry name" value="RING FINGER DOMAIN AND KELCH REPEAT-CONTAINING PROTEIN DDB_G0271372"/>
    <property type="match status" value="1"/>
</dbReference>
<keyword evidence="1" id="KW-0880">Kelch repeat</keyword>
<evidence type="ECO:0000256" key="2">
    <source>
        <dbReference type="ARBA" id="ARBA00022737"/>
    </source>
</evidence>
<dbReference type="Pfam" id="PF00651">
    <property type="entry name" value="BTB"/>
    <property type="match status" value="1"/>
</dbReference>
<dbReference type="SMART" id="SM00225">
    <property type="entry name" value="BTB"/>
    <property type="match status" value="1"/>
</dbReference>
<dbReference type="SUPFAM" id="SSF54695">
    <property type="entry name" value="POZ domain"/>
    <property type="match status" value="1"/>
</dbReference>
<comment type="caution">
    <text evidence="5">The sequence shown here is derived from an EMBL/GenBank/DDBJ whole genome shotgun (WGS) entry which is preliminary data.</text>
</comment>